<dbReference type="PROSITE" id="PS50943">
    <property type="entry name" value="HTH_CROC1"/>
    <property type="match status" value="1"/>
</dbReference>
<dbReference type="OrthoDB" id="513181at2"/>
<dbReference type="InterPro" id="IPR010982">
    <property type="entry name" value="Lambda_DNA-bd_dom_sf"/>
</dbReference>
<dbReference type="AlphaFoldDB" id="A0A512IUX3"/>
<reference evidence="2 3" key="1">
    <citation type="submission" date="2019-07" db="EMBL/GenBank/DDBJ databases">
        <title>Whole genome shotgun sequence of Methylobacterium haplocladii NBRC 107714.</title>
        <authorList>
            <person name="Hosoyama A."/>
            <person name="Uohara A."/>
            <person name="Ohji S."/>
            <person name="Ichikawa N."/>
        </authorList>
    </citation>
    <scope>NUCLEOTIDE SEQUENCE [LARGE SCALE GENOMIC DNA]</scope>
    <source>
        <strain evidence="2 3">NBRC 107714</strain>
    </source>
</reference>
<dbReference type="SUPFAM" id="SSF47413">
    <property type="entry name" value="lambda repressor-like DNA-binding domains"/>
    <property type="match status" value="1"/>
</dbReference>
<name>A0A512IUX3_9HYPH</name>
<dbReference type="RefSeq" id="WP_147081870.1">
    <property type="nucleotide sequence ID" value="NZ_BJZT01000044.1"/>
</dbReference>
<dbReference type="EMBL" id="BJZT01000044">
    <property type="protein sequence ID" value="GEP01497.1"/>
    <property type="molecule type" value="Genomic_DNA"/>
</dbReference>
<dbReference type="GO" id="GO:0003677">
    <property type="term" value="F:DNA binding"/>
    <property type="evidence" value="ECO:0007669"/>
    <property type="project" value="InterPro"/>
</dbReference>
<organism evidence="2 3">
    <name type="scientific">Methylobacterium haplocladii</name>
    <dbReference type="NCBI Taxonomy" id="1176176"/>
    <lineage>
        <taxon>Bacteria</taxon>
        <taxon>Pseudomonadati</taxon>
        <taxon>Pseudomonadota</taxon>
        <taxon>Alphaproteobacteria</taxon>
        <taxon>Hyphomicrobiales</taxon>
        <taxon>Methylobacteriaceae</taxon>
        <taxon>Methylobacterium</taxon>
    </lineage>
</organism>
<evidence type="ECO:0000313" key="2">
    <source>
        <dbReference type="EMBL" id="GEP01497.1"/>
    </source>
</evidence>
<dbReference type="InterPro" id="IPR001387">
    <property type="entry name" value="Cro/C1-type_HTH"/>
</dbReference>
<protein>
    <recommendedName>
        <fullName evidence="1">HTH cro/C1-type domain-containing protein</fullName>
    </recommendedName>
</protein>
<sequence>MATATLMLSPNLLAFWVKALRTASNWSQEALAASANVNVRTVQRVETGQPTTVTTRRALARGFGYDNVDIFDDPTFIQTVQGMIADARKADKETLAEQFPDHVPVPVSIVESGSELARMVDEAGATLLHCDDEAPQEAQELAAGMFDLMRDLVDVWDDISFTERRRYREELERLKNELESFDLRLFWALRSTKMVGANWPDKSPMPITIGYLTIVPKERELREILAPKQLM</sequence>
<dbReference type="Gene3D" id="1.10.260.40">
    <property type="entry name" value="lambda repressor-like DNA-binding domains"/>
    <property type="match status" value="1"/>
</dbReference>
<keyword evidence="3" id="KW-1185">Reference proteome</keyword>
<dbReference type="CDD" id="cd00093">
    <property type="entry name" value="HTH_XRE"/>
    <property type="match status" value="1"/>
</dbReference>
<feature type="domain" description="HTH cro/C1-type" evidence="1">
    <location>
        <begin position="17"/>
        <end position="71"/>
    </location>
</feature>
<evidence type="ECO:0000313" key="3">
    <source>
        <dbReference type="Proteomes" id="UP000321258"/>
    </source>
</evidence>
<dbReference type="Proteomes" id="UP000321258">
    <property type="component" value="Unassembled WGS sequence"/>
</dbReference>
<gene>
    <name evidence="2" type="ORF">MHA02_38840</name>
</gene>
<dbReference type="SMART" id="SM00530">
    <property type="entry name" value="HTH_XRE"/>
    <property type="match status" value="1"/>
</dbReference>
<proteinExistence type="predicted"/>
<comment type="caution">
    <text evidence="2">The sequence shown here is derived from an EMBL/GenBank/DDBJ whole genome shotgun (WGS) entry which is preliminary data.</text>
</comment>
<dbReference type="Pfam" id="PF01381">
    <property type="entry name" value="HTH_3"/>
    <property type="match status" value="1"/>
</dbReference>
<accession>A0A512IUX3</accession>
<evidence type="ECO:0000259" key="1">
    <source>
        <dbReference type="PROSITE" id="PS50943"/>
    </source>
</evidence>